<dbReference type="EMBL" id="CP003524">
    <property type="protein sequence ID" value="AFN83350.1"/>
    <property type="molecule type" value="Genomic_DNA"/>
</dbReference>
<dbReference type="RefSeq" id="XP_009264847.1">
    <property type="nucleotide sequence ID" value="XM_009266572.1"/>
</dbReference>
<dbReference type="VEuPathDB" id="MicrosporidiaDB:EROM_070990"/>
<dbReference type="AlphaFoldDB" id="I7AF84"/>
<evidence type="ECO:0000313" key="2">
    <source>
        <dbReference type="EMBL" id="AFN83350.1"/>
    </source>
</evidence>
<feature type="region of interest" description="Disordered" evidence="1">
    <location>
        <begin position="160"/>
        <end position="250"/>
    </location>
</feature>
<evidence type="ECO:0000313" key="3">
    <source>
        <dbReference type="Proteomes" id="UP000010094"/>
    </source>
</evidence>
<dbReference type="Proteomes" id="UP000010094">
    <property type="component" value="Chromosome VII"/>
</dbReference>
<dbReference type="GeneID" id="20521659"/>
<feature type="compositionally biased region" description="Basic and acidic residues" evidence="1">
    <location>
        <begin position="160"/>
        <end position="195"/>
    </location>
</feature>
<reference evidence="2 3" key="1">
    <citation type="journal article" date="2012" name="Proc. Natl. Acad. Sci. U.S.A.">
        <title>Gain and loss of multiple functionally related, horizontally transferred genes in the reduced genomes of two microsporidian parasites.</title>
        <authorList>
            <person name="Pombert J.-F."/>
            <person name="Selman M."/>
            <person name="Burki F."/>
            <person name="Bardell F.T."/>
            <person name="Farinelli L."/>
            <person name="Solter L.F."/>
            <person name="Whitman D.W."/>
            <person name="Weiss L.M."/>
            <person name="Corradi N."/>
            <person name="Keeling P.J."/>
        </authorList>
    </citation>
    <scope>NUCLEOTIDE SEQUENCE [LARGE SCALE GENOMIC DNA]</scope>
    <source>
        <strain evidence="2 3">SJ-2008</strain>
    </source>
</reference>
<proteinExistence type="predicted"/>
<keyword evidence="3" id="KW-1185">Reference proteome</keyword>
<sequence length="295" mass="34402">MNIYILLHLGLMASRMGIAIKSVLSGKYLNLRSLKLEPVDKRRKEDYIFRYDWDRDVPYGFRLYTREGYLTVDKRYRKMVFDKGHGRTRRGSPSRFEFHFVTPTKCKSIIIGHDSGLCMVDAGDEVRFTECMPPGKELPEFRFEIKVFKDRCGYLEKSKKVRAEGEDKSSHPEDDTKGKDEGGGPKMNQDEEKISSETTDYSEPGCHQNVEKEDKKEDEEKEDKEKEDKEKEEKKKKSHAKGNDDESLEDIIEKVRFKRPRIKKKMKRLGSSLKRKLAKAILKVDKKRDSGDSDT</sequence>
<protein>
    <submittedName>
        <fullName evidence="2">Uncharacterized protein</fullName>
    </submittedName>
</protein>
<dbReference type="OrthoDB" id="2194604at2759"/>
<dbReference type="HOGENOM" id="CLU_943425_0_0_1"/>
<organism evidence="2 3">
    <name type="scientific">Encephalitozoon romaleae (strain SJ-2008)</name>
    <name type="common">Microsporidian parasite</name>
    <dbReference type="NCBI Taxonomy" id="1178016"/>
    <lineage>
        <taxon>Eukaryota</taxon>
        <taxon>Fungi</taxon>
        <taxon>Fungi incertae sedis</taxon>
        <taxon>Microsporidia</taxon>
        <taxon>Unikaryonidae</taxon>
        <taxon>Encephalitozoon</taxon>
    </lineage>
</organism>
<dbReference type="KEGG" id="ero:EROM_070990"/>
<accession>I7AF84</accession>
<name>I7AF84_ENCRO</name>
<evidence type="ECO:0000256" key="1">
    <source>
        <dbReference type="SAM" id="MobiDB-lite"/>
    </source>
</evidence>
<gene>
    <name evidence="2" type="ordered locus">EROM_070990</name>
</gene>
<feature type="compositionally biased region" description="Basic and acidic residues" evidence="1">
    <location>
        <begin position="223"/>
        <end position="235"/>
    </location>
</feature>